<feature type="binding site" description="covalent" evidence="15">
    <location>
        <position position="329"/>
    </location>
    <ligand>
        <name>heme c</name>
        <dbReference type="ChEBI" id="CHEBI:61717"/>
        <label>5</label>
    </ligand>
</feature>
<dbReference type="EMBL" id="BHWB01000010">
    <property type="protein sequence ID" value="GCB36286.1"/>
    <property type="molecule type" value="Genomic_DNA"/>
</dbReference>
<evidence type="ECO:0000256" key="3">
    <source>
        <dbReference type="ARBA" id="ARBA00009288"/>
    </source>
</evidence>
<protein>
    <recommendedName>
        <fullName evidence="15">Cytochrome c-552</fullName>
        <ecNumber evidence="15">1.7.2.2</ecNumber>
    </recommendedName>
    <alternativeName>
        <fullName evidence="15">Ammonia-forming cytochrome c nitrite reductase</fullName>
        <shortName evidence="15">Cytochrome c nitrite reductase</shortName>
    </alternativeName>
</protein>
<dbReference type="SUPFAM" id="SSF48695">
    <property type="entry name" value="Multiheme cytochromes"/>
    <property type="match status" value="1"/>
</dbReference>
<dbReference type="InterPro" id="IPR036280">
    <property type="entry name" value="Multihaem_cyt_sf"/>
</dbReference>
<comment type="similarity">
    <text evidence="3 15">Belongs to the cytochrome c-552 family.</text>
</comment>
<keyword evidence="8 15" id="KW-0574">Periplasm</keyword>
<feature type="binding site" description="covalent" evidence="15">
    <location>
        <position position="332"/>
    </location>
    <ligand>
        <name>heme c</name>
        <dbReference type="ChEBI" id="CHEBI:61717"/>
        <label>5</label>
    </ligand>
</feature>
<evidence type="ECO:0000256" key="15">
    <source>
        <dbReference type="HAMAP-Rule" id="MF_01182"/>
    </source>
</evidence>
<feature type="binding site" description="axial binding residue" evidence="15">
    <location>
        <position position="187"/>
    </location>
    <ligand>
        <name>heme c</name>
        <dbReference type="ChEBI" id="CHEBI:61717"/>
        <label>2</label>
    </ligand>
    <ligandPart>
        <name>Fe</name>
        <dbReference type="ChEBI" id="CHEBI:18248"/>
    </ligandPart>
</feature>
<feature type="transmembrane region" description="Helical" evidence="17">
    <location>
        <begin position="12"/>
        <end position="33"/>
    </location>
</feature>
<dbReference type="InterPro" id="IPR017570">
    <property type="entry name" value="Cyt_c_NO2Rdtase_formate-dep"/>
</dbReference>
<feature type="binding site" evidence="15">
    <location>
        <position position="232"/>
    </location>
    <ligand>
        <name>substrate</name>
    </ligand>
</feature>
<feature type="binding site" evidence="15">
    <location>
        <position position="279"/>
    </location>
    <ligand>
        <name>Ca(2+)</name>
        <dbReference type="ChEBI" id="CHEBI:29108"/>
    </ligand>
</feature>
<proteinExistence type="inferred from homology"/>
<keyword evidence="11 15" id="KW-0560">Oxidoreductase</keyword>
<feature type="binding site" description="covalent" evidence="15">
    <location>
        <position position="301"/>
    </location>
    <ligand>
        <name>heme c</name>
        <dbReference type="ChEBI" id="CHEBI:61717"/>
        <label>4</label>
    </ligand>
</feature>
<dbReference type="PANTHER" id="PTHR30633">
    <property type="entry name" value="CYTOCHROME C-552 RESPIRATORY NITRITE REDUCTASE"/>
    <property type="match status" value="1"/>
</dbReference>
<feature type="binding site" description="covalent" evidence="15">
    <location>
        <position position="225"/>
    </location>
    <ligand>
        <name>heme c</name>
        <dbReference type="ChEBI" id="CHEBI:61717"/>
        <label>3</label>
    </ligand>
</feature>
<dbReference type="GO" id="GO:0005506">
    <property type="term" value="F:iron ion binding"/>
    <property type="evidence" value="ECO:0007669"/>
    <property type="project" value="UniProtKB-UniRule"/>
</dbReference>
<dbReference type="Proteomes" id="UP000288079">
    <property type="component" value="Unassembled WGS sequence"/>
</dbReference>
<keyword evidence="10 15" id="KW-0249">Electron transport</keyword>
<feature type="binding site" description="covalent" evidence="15">
    <location>
        <position position="148"/>
    </location>
    <ligand>
        <name>heme c</name>
        <dbReference type="ChEBI" id="CHEBI:61717"/>
        <label>1</label>
    </ligand>
</feature>
<feature type="binding site" evidence="15">
    <location>
        <position position="280"/>
    </location>
    <ligand>
        <name>substrate</name>
    </ligand>
</feature>
<feature type="binding site" description="axial binding residue" evidence="15">
    <location>
        <position position="291"/>
    </location>
    <ligand>
        <name>heme c</name>
        <dbReference type="ChEBI" id="CHEBI:61717"/>
        <label>5</label>
    </ligand>
    <ligandPart>
        <name>Fe</name>
        <dbReference type="ChEBI" id="CHEBI:18248"/>
    </ligandPart>
</feature>
<keyword evidence="20" id="KW-1185">Reference proteome</keyword>
<dbReference type="GO" id="GO:0020037">
    <property type="term" value="F:heme binding"/>
    <property type="evidence" value="ECO:0007669"/>
    <property type="project" value="InterPro"/>
</dbReference>
<dbReference type="PIRSF" id="PIRSF000243">
    <property type="entry name" value="Cyt_c552"/>
    <property type="match status" value="1"/>
</dbReference>
<evidence type="ECO:0000256" key="4">
    <source>
        <dbReference type="ARBA" id="ARBA00022448"/>
    </source>
</evidence>
<feature type="binding site" evidence="15">
    <location>
        <position position="232"/>
    </location>
    <ligand>
        <name>Ca(2+)</name>
        <dbReference type="ChEBI" id="CHEBI:29108"/>
    </ligand>
</feature>
<feature type="binding site" description="covalent" evidence="15">
    <location>
        <position position="145"/>
    </location>
    <ligand>
        <name>heme c</name>
        <dbReference type="ChEBI" id="CHEBI:61717"/>
        <label>1</label>
    </ligand>
</feature>
<comment type="catalytic activity">
    <reaction evidence="13 15">
        <text>6 Fe(III)-[cytochrome c] + NH4(+) + 2 H2O = 6 Fe(II)-[cytochrome c] + nitrite + 8 H(+)</text>
        <dbReference type="Rhea" id="RHEA:13089"/>
        <dbReference type="Rhea" id="RHEA-COMP:10350"/>
        <dbReference type="Rhea" id="RHEA-COMP:14399"/>
        <dbReference type="ChEBI" id="CHEBI:15377"/>
        <dbReference type="ChEBI" id="CHEBI:15378"/>
        <dbReference type="ChEBI" id="CHEBI:16301"/>
        <dbReference type="ChEBI" id="CHEBI:28938"/>
        <dbReference type="ChEBI" id="CHEBI:29033"/>
        <dbReference type="ChEBI" id="CHEBI:29034"/>
        <dbReference type="EC" id="1.7.2.2"/>
    </reaction>
</comment>
<feature type="binding site" description="axial binding residue" evidence="15">
    <location>
        <position position="408"/>
    </location>
    <ligand>
        <name>heme c</name>
        <dbReference type="ChEBI" id="CHEBI:61717"/>
        <label>4</label>
    </ligand>
    <ligandPart>
        <name>Fe</name>
        <dbReference type="ChEBI" id="CHEBI:18248"/>
    </ligandPart>
</feature>
<dbReference type="EC" id="1.7.2.2" evidence="15"/>
<feature type="binding site" evidence="15">
    <location>
        <position position="277"/>
    </location>
    <ligand>
        <name>Ca(2+)</name>
        <dbReference type="ChEBI" id="CHEBI:29108"/>
    </ligand>
</feature>
<keyword evidence="6 15" id="KW-0479">Metal-binding</keyword>
<feature type="binding site" description="axial binding residue" evidence="15">
    <location>
        <position position="302"/>
    </location>
    <ligand>
        <name>heme c</name>
        <dbReference type="ChEBI" id="CHEBI:61717"/>
        <label>4</label>
    </ligand>
    <ligandPart>
        <name>Fe</name>
        <dbReference type="ChEBI" id="CHEBI:18248"/>
    </ligandPart>
</feature>
<accession>A0A401M1Z0</accession>
<comment type="caution">
    <text evidence="19">The sequence shown here is derived from an EMBL/GenBank/DDBJ whole genome shotgun (WGS) entry which is preliminary data.</text>
</comment>
<dbReference type="AlphaFoldDB" id="A0A401M1Z0"/>
<gene>
    <name evidence="19" type="primary">nrfA_3</name>
    <name evidence="15" type="synonym">nrfA</name>
    <name evidence="18" type="synonym">nrfA_1</name>
    <name evidence="18" type="ORF">KGMB02408_32310</name>
    <name evidence="19" type="ORF">KGMB02408_47610</name>
</gene>
<feature type="binding site" description="axial binding residue" evidence="15">
    <location>
        <position position="229"/>
    </location>
    <ligand>
        <name>heme c</name>
        <dbReference type="ChEBI" id="CHEBI:61717"/>
        <label>3</label>
    </ligand>
    <ligandPart>
        <name>Fe</name>
        <dbReference type="ChEBI" id="CHEBI:18248"/>
    </ligandPart>
</feature>
<comment type="pathway">
    <text evidence="2 15">Nitrogen metabolism; nitrate reduction (assimilation).</text>
</comment>
<evidence type="ECO:0000256" key="7">
    <source>
        <dbReference type="ARBA" id="ARBA00022729"/>
    </source>
</evidence>
<dbReference type="GO" id="GO:0019645">
    <property type="term" value="P:anaerobic electron transport chain"/>
    <property type="evidence" value="ECO:0007669"/>
    <property type="project" value="TreeGrafter"/>
</dbReference>
<keyword evidence="16" id="KW-0175">Coiled coil</keyword>
<dbReference type="GO" id="GO:0042279">
    <property type="term" value="F:nitrite reductase (cytochrome, ammonia-forming) activity"/>
    <property type="evidence" value="ECO:0007669"/>
    <property type="project" value="UniProtKB-UniRule"/>
</dbReference>
<evidence type="ECO:0000256" key="8">
    <source>
        <dbReference type="ARBA" id="ARBA00022764"/>
    </source>
</evidence>
<feature type="coiled-coil region" evidence="16">
    <location>
        <begin position="341"/>
        <end position="368"/>
    </location>
</feature>
<evidence type="ECO:0000256" key="1">
    <source>
        <dbReference type="ARBA" id="ARBA00004418"/>
    </source>
</evidence>
<comment type="cofactor">
    <cofactor evidence="15">
        <name>heme c</name>
        <dbReference type="ChEBI" id="CHEBI:61717"/>
    </cofactor>
    <text evidence="15">Binds 5 heme c groups covalently per monomer.</text>
</comment>
<comment type="function">
    <text evidence="14">Catalyzes the reduction of nitrite to ammonia, consuming six electrons in the process. Has very low activity toward hydroxylamine. Has even lower activity toward sulfite. Sulfite reductase activity is maximal at neutral pH.</text>
</comment>
<dbReference type="EMBL" id="BHWB01000045">
    <property type="protein sequence ID" value="GCB37816.1"/>
    <property type="molecule type" value="Genomic_DNA"/>
</dbReference>
<evidence type="ECO:0000256" key="6">
    <source>
        <dbReference type="ARBA" id="ARBA00022723"/>
    </source>
</evidence>
<evidence type="ECO:0000256" key="13">
    <source>
        <dbReference type="ARBA" id="ARBA00049131"/>
    </source>
</evidence>
<evidence type="ECO:0000313" key="20">
    <source>
        <dbReference type="Proteomes" id="UP000288079"/>
    </source>
</evidence>
<keyword evidence="9 15" id="KW-0106">Calcium</keyword>
<organism evidence="19 20">
    <name type="scientific">Bacteroides faecalis</name>
    <dbReference type="NCBI Taxonomy" id="2447885"/>
    <lineage>
        <taxon>Bacteria</taxon>
        <taxon>Pseudomonadati</taxon>
        <taxon>Bacteroidota</taxon>
        <taxon>Bacteroidia</taxon>
        <taxon>Bacteroidales</taxon>
        <taxon>Bacteroidaceae</taxon>
        <taxon>Bacteroides</taxon>
    </lineage>
</organism>
<evidence type="ECO:0000256" key="17">
    <source>
        <dbReference type="SAM" id="Phobius"/>
    </source>
</evidence>
<feature type="binding site" description="axial binding residue" evidence="15">
    <location>
        <position position="149"/>
    </location>
    <ligand>
        <name>heme c</name>
        <dbReference type="ChEBI" id="CHEBI:61717"/>
        <label>1</label>
    </ligand>
    <ligandPart>
        <name>Fe</name>
        <dbReference type="ChEBI" id="CHEBI:18248"/>
    </ligandPart>
</feature>
<evidence type="ECO:0000256" key="14">
    <source>
        <dbReference type="ARBA" id="ARBA00058745"/>
    </source>
</evidence>
<comment type="subcellular location">
    <subcellularLocation>
        <location evidence="1 15">Periplasm</location>
    </subcellularLocation>
</comment>
<evidence type="ECO:0000256" key="2">
    <source>
        <dbReference type="ARBA" id="ARBA00005096"/>
    </source>
</evidence>
<dbReference type="FunFam" id="1.20.140.10:FF:000014">
    <property type="entry name" value="Cytochrome c-552"/>
    <property type="match status" value="1"/>
</dbReference>
<evidence type="ECO:0000256" key="12">
    <source>
        <dbReference type="ARBA" id="ARBA00023004"/>
    </source>
</evidence>
<evidence type="ECO:0000256" key="11">
    <source>
        <dbReference type="ARBA" id="ARBA00023002"/>
    </source>
</evidence>
<dbReference type="Gene3D" id="1.10.1130.10">
    <property type="entry name" value="Flavocytochrome C3, Chain A"/>
    <property type="match status" value="1"/>
</dbReference>
<dbReference type="CDD" id="cd00548">
    <property type="entry name" value="NrfA-like"/>
    <property type="match status" value="1"/>
</dbReference>
<feature type="binding site" description="covalent" evidence="15">
    <location>
        <position position="228"/>
    </location>
    <ligand>
        <name>heme c</name>
        <dbReference type="ChEBI" id="CHEBI:61717"/>
        <label>3</label>
    </ligand>
</feature>
<feature type="binding site" description="axial binding residue" evidence="15">
    <location>
        <position position="316"/>
    </location>
    <ligand>
        <name>heme c</name>
        <dbReference type="ChEBI" id="CHEBI:61717"/>
        <label>2</label>
    </ligand>
    <ligandPart>
        <name>Fe</name>
        <dbReference type="ChEBI" id="CHEBI:18248"/>
    </ligandPart>
</feature>
<keyword evidence="5 15" id="KW-0349">Heme</keyword>
<keyword evidence="7 15" id="KW-0732">Signal</keyword>
<keyword evidence="17" id="KW-0812">Transmembrane</keyword>
<dbReference type="HAMAP" id="MF_01182">
    <property type="entry name" value="Cytochrom_C552"/>
    <property type="match status" value="1"/>
</dbReference>
<sequence length="494" mass="56053">MMEKKLKSWQGWLLFGGSMVVVFVLGLCVSALMERRAEVASIFNNRKNVIKGIEARNERYNDDFPREYQTWTETAKTDFESEFNGNIAVDVLEKRPEMVVLWAGYAFSKDYSTPRGHMHAIEDITASLRTGAPMNPTEGPQPSTCWTCKSPDVPRMMEALGVDSFYHNKWAAFGDEIVNPIGCSDCHDSETMNLHISRPALIEAFQRQGKDITKATPQEMRSLVCAQCHVEYYFKGDGKYLTFPWDKGFTVEDMEAYYDEAGFYDYIHKLSRTPILKAQHPDYEIAQMGIHGQRGVSCADCHMPYKSEGGVKFSDHHIQSPLAMIDRTCQACHRESEETLRNNVYERQRKANEIRNRLEQELAKAHIEAKYAWDAGATEDQMKDVLALIRQAQWRWDFGVASHGGSFHAPQEIQRILSHGLDRAMQARLAVSKVLVKNGFTGEVPMPDISTKAKAQQYIGLDMDAEKAAKEKFLNTTVPAWLQKAKAAGRLAQK</sequence>
<feature type="binding site" description="axial binding residue" evidence="15">
    <location>
        <position position="333"/>
    </location>
    <ligand>
        <name>heme c</name>
        <dbReference type="ChEBI" id="CHEBI:61717"/>
        <label>5</label>
    </ligand>
    <ligandPart>
        <name>Fe</name>
        <dbReference type="ChEBI" id="CHEBI:18248"/>
    </ligandPart>
</feature>
<reference evidence="19 20" key="1">
    <citation type="submission" date="2018-10" db="EMBL/GenBank/DDBJ databases">
        <title>Draft Genome Sequence of Bacteroides sp. KCTC 15687.</title>
        <authorList>
            <person name="Yu S.Y."/>
            <person name="Kim J.S."/>
            <person name="Oh B.S."/>
            <person name="Park S.H."/>
            <person name="Kang S.W."/>
            <person name="Park J.E."/>
            <person name="Choi S.H."/>
            <person name="Han K.I."/>
            <person name="Lee K.C."/>
            <person name="Eom M.K."/>
            <person name="Suh M.K."/>
            <person name="Lee D.H."/>
            <person name="Yoon H."/>
            <person name="Kim B."/>
            <person name="Yang S.J."/>
            <person name="Lee J.S."/>
            <person name="Lee J.H."/>
        </authorList>
    </citation>
    <scope>NUCLEOTIDE SEQUENCE [LARGE SCALE GENOMIC DNA]</scope>
    <source>
        <strain evidence="19 20">KCTC 15687</strain>
    </source>
</reference>
<dbReference type="FunFam" id="1.10.1130.10:FF:000002">
    <property type="entry name" value="Cytochrome c-552"/>
    <property type="match status" value="1"/>
</dbReference>
<feature type="binding site" description="covalent" evidence="15">
    <location>
        <position position="298"/>
    </location>
    <ligand>
        <name>heme c</name>
        <dbReference type="ChEBI" id="CHEBI:61717"/>
        <label>4</label>
    </ligand>
</feature>
<feature type="binding site" description="covalent" evidence="15">
    <location>
        <position position="183"/>
    </location>
    <ligand>
        <name>heme c</name>
        <dbReference type="ChEBI" id="CHEBI:61717"/>
        <label>2</label>
    </ligand>
</feature>
<keyword evidence="17" id="KW-1133">Transmembrane helix</keyword>
<dbReference type="GO" id="GO:0005509">
    <property type="term" value="F:calcium ion binding"/>
    <property type="evidence" value="ECO:0007669"/>
    <property type="project" value="UniProtKB-UniRule"/>
</dbReference>
<keyword evidence="12 15" id="KW-0408">Iron</keyword>
<name>A0A401M1Z0_9BACE</name>
<dbReference type="Pfam" id="PF02335">
    <property type="entry name" value="Cytochrom_C552"/>
    <property type="match status" value="1"/>
</dbReference>
<dbReference type="NCBIfam" id="NF008339">
    <property type="entry name" value="PRK11125.1"/>
    <property type="match status" value="1"/>
</dbReference>
<keyword evidence="17" id="KW-0472">Membrane</keyword>
<dbReference type="Gene3D" id="1.20.140.10">
    <property type="entry name" value="Butyryl-CoA Dehydrogenase, subunit A, domain 3"/>
    <property type="match status" value="1"/>
</dbReference>
<dbReference type="GO" id="GO:0042128">
    <property type="term" value="P:nitrate assimilation"/>
    <property type="evidence" value="ECO:0007669"/>
    <property type="project" value="UniProtKB-UniRule"/>
</dbReference>
<dbReference type="GO" id="GO:0030288">
    <property type="term" value="C:outer membrane-bounded periplasmic space"/>
    <property type="evidence" value="ECO:0007669"/>
    <property type="project" value="TreeGrafter"/>
</dbReference>
<evidence type="ECO:0000256" key="9">
    <source>
        <dbReference type="ARBA" id="ARBA00022837"/>
    </source>
</evidence>
<feature type="binding site" evidence="15">
    <location>
        <position position="231"/>
    </location>
    <ligand>
        <name>Ca(2+)</name>
        <dbReference type="ChEBI" id="CHEBI:29108"/>
    </ligand>
</feature>
<dbReference type="UniPathway" id="UPA00653"/>
<evidence type="ECO:0000256" key="10">
    <source>
        <dbReference type="ARBA" id="ARBA00022982"/>
    </source>
</evidence>
<dbReference type="PANTHER" id="PTHR30633:SF0">
    <property type="entry name" value="CYTOCHROME C-552"/>
    <property type="match status" value="1"/>
</dbReference>
<evidence type="ECO:0000256" key="16">
    <source>
        <dbReference type="SAM" id="Coils"/>
    </source>
</evidence>
<keyword evidence="4 15" id="KW-0813">Transport</keyword>
<feature type="binding site" description="axial binding residue" evidence="15">
    <location>
        <position position="117"/>
    </location>
    <ligand>
        <name>heme c</name>
        <dbReference type="ChEBI" id="CHEBI:61717"/>
        <label>3</label>
    </ligand>
    <ligandPart>
        <name>Fe</name>
        <dbReference type="ChEBI" id="CHEBI:18248"/>
    </ligandPart>
</feature>
<evidence type="ECO:0000313" key="19">
    <source>
        <dbReference type="EMBL" id="GCB37816.1"/>
    </source>
</evidence>
<feature type="binding site" description="covalent" evidence="15">
    <location>
        <position position="186"/>
    </location>
    <ligand>
        <name>heme c</name>
        <dbReference type="ChEBI" id="CHEBI:61717"/>
        <label>2</label>
    </ligand>
</feature>
<dbReference type="InterPro" id="IPR003321">
    <property type="entry name" value="Cyt_c552"/>
</dbReference>
<comment type="cofactor">
    <cofactor evidence="15">
        <name>Ca(2+)</name>
        <dbReference type="ChEBI" id="CHEBI:29108"/>
    </cofactor>
    <text evidence="15">Binds 1 Ca(2+) ion per monomer.</text>
</comment>
<evidence type="ECO:0000313" key="18">
    <source>
        <dbReference type="EMBL" id="GCB36286.1"/>
    </source>
</evidence>
<evidence type="ECO:0000256" key="5">
    <source>
        <dbReference type="ARBA" id="ARBA00022617"/>
    </source>
</evidence>